<dbReference type="InterPro" id="IPR015424">
    <property type="entry name" value="PyrdxlP-dep_Trfase"/>
</dbReference>
<dbReference type="PANTHER" id="PTHR46577">
    <property type="entry name" value="HTH-TYPE TRANSCRIPTIONAL REGULATORY PROTEIN GABR"/>
    <property type="match status" value="1"/>
</dbReference>
<keyword evidence="2" id="KW-0808">Transferase</keyword>
<organism evidence="2 3">
    <name type="scientific">Steroidobacter gossypii</name>
    <dbReference type="NCBI Taxonomy" id="2805490"/>
    <lineage>
        <taxon>Bacteria</taxon>
        <taxon>Pseudomonadati</taxon>
        <taxon>Pseudomonadota</taxon>
        <taxon>Gammaproteobacteria</taxon>
        <taxon>Steroidobacterales</taxon>
        <taxon>Steroidobacteraceae</taxon>
        <taxon>Steroidobacter</taxon>
    </lineage>
</organism>
<dbReference type="InterPro" id="IPR051446">
    <property type="entry name" value="HTH_trans_reg/aminotransferase"/>
</dbReference>
<keyword evidence="3" id="KW-1185">Reference proteome</keyword>
<dbReference type="Proteomes" id="UP000661077">
    <property type="component" value="Unassembled WGS sequence"/>
</dbReference>
<dbReference type="GO" id="GO:0008483">
    <property type="term" value="F:transaminase activity"/>
    <property type="evidence" value="ECO:0007669"/>
    <property type="project" value="UniProtKB-KW"/>
</dbReference>
<keyword evidence="2" id="KW-0032">Aminotransferase</keyword>
<dbReference type="SUPFAM" id="SSF53383">
    <property type="entry name" value="PLP-dependent transferases"/>
    <property type="match status" value="1"/>
</dbReference>
<gene>
    <name evidence="2" type="ORF">JM946_14585</name>
</gene>
<dbReference type="EMBL" id="JAEVLS010000003">
    <property type="protein sequence ID" value="MBM0105956.1"/>
    <property type="molecule type" value="Genomic_DNA"/>
</dbReference>
<reference evidence="2 3" key="1">
    <citation type="journal article" date="2021" name="Int. J. Syst. Evol. Microbiol.">
        <title>Steroidobacter gossypii sp. nov., isolated from soil of cotton cropping field.</title>
        <authorList>
            <person name="Huang R."/>
            <person name="Yang S."/>
            <person name="Zhen C."/>
            <person name="Liu W."/>
        </authorList>
    </citation>
    <scope>NUCLEOTIDE SEQUENCE [LARGE SCALE GENOMIC DNA]</scope>
    <source>
        <strain evidence="2 3">S1-65</strain>
    </source>
</reference>
<dbReference type="InterPro" id="IPR004839">
    <property type="entry name" value="Aminotransferase_I/II_large"/>
</dbReference>
<dbReference type="Gene3D" id="3.40.640.10">
    <property type="entry name" value="Type I PLP-dependent aspartate aminotransferase-like (Major domain)"/>
    <property type="match status" value="1"/>
</dbReference>
<proteinExistence type="predicted"/>
<feature type="domain" description="Aminotransferase class I/classII large" evidence="1">
    <location>
        <begin position="53"/>
        <end position="290"/>
    </location>
</feature>
<evidence type="ECO:0000313" key="3">
    <source>
        <dbReference type="Proteomes" id="UP000661077"/>
    </source>
</evidence>
<accession>A0ABS1WYA7</accession>
<evidence type="ECO:0000259" key="1">
    <source>
        <dbReference type="Pfam" id="PF00155"/>
    </source>
</evidence>
<dbReference type="PANTHER" id="PTHR46577:SF1">
    <property type="entry name" value="HTH-TYPE TRANSCRIPTIONAL REGULATORY PROTEIN GABR"/>
    <property type="match status" value="1"/>
</dbReference>
<dbReference type="InterPro" id="IPR015421">
    <property type="entry name" value="PyrdxlP-dep_Trfase_major"/>
</dbReference>
<comment type="caution">
    <text evidence="2">The sequence shown here is derived from an EMBL/GenBank/DDBJ whole genome shotgun (WGS) entry which is preliminary data.</text>
</comment>
<protein>
    <submittedName>
        <fullName evidence="2">PLP-dependent aminotransferase family protein</fullName>
    </submittedName>
</protein>
<dbReference type="RefSeq" id="WP_203168029.1">
    <property type="nucleotide sequence ID" value="NZ_JAEVLS010000003.1"/>
</dbReference>
<dbReference type="Pfam" id="PF00155">
    <property type="entry name" value="Aminotran_1_2"/>
    <property type="match status" value="1"/>
</dbReference>
<dbReference type="CDD" id="cd00609">
    <property type="entry name" value="AAT_like"/>
    <property type="match status" value="1"/>
</dbReference>
<name>A0ABS1WYA7_9GAMM</name>
<sequence length="375" mass="40976">MSDARTPIGFLRATPPPLGILGAGVREALHKLTAACDGHAELFRQHRFDGTADDKALAARWLSPRLGQEPSPDRIIVTNGTMNSLLLLQATLLGPGGRLATEAYTFPQVKVIASLFNVDIVGVEMDQHGLRADALEDICRSPRKPTALYCNPSIQSPTATVMPASRRRDIAEVARRYQIAIIEDEAQALYAEDLAPPIATFAPELSWYLMGLSKYLSLGIRTAFMVAPSSTAAQALLARVRTLSTWHPAPLVATLVMDWIRTGAAHAILEANRTELRARQQLVREVFQNIPGCRSSYGLHFWLPAPHNRSAAQLERAAFEAGVPVRASDLYAMNSGPATMHGVRPAIGDAPNREQLVQGLRVLRNVYEELADGRR</sequence>
<evidence type="ECO:0000313" key="2">
    <source>
        <dbReference type="EMBL" id="MBM0105956.1"/>
    </source>
</evidence>